<dbReference type="UniPathway" id="UPA00538">
    <property type="reaction ID" value="UER00592"/>
</dbReference>
<comment type="function">
    <text evidence="12">Catalyzes the radical-mediated insertion of two sulfur atoms into the C-6 and C-8 positions of the octanoyl moiety bound to the lipoyl domains of lipoate-dependent enzymes, thereby converting the octanoylated domains into lipoylated derivatives.</text>
</comment>
<feature type="binding site" evidence="12">
    <location>
        <position position="291"/>
    </location>
    <ligand>
        <name>[4Fe-4S] cluster</name>
        <dbReference type="ChEBI" id="CHEBI:49883"/>
        <label>2</label>
        <note>4Fe-4S-S-AdoMet</note>
    </ligand>
</feature>
<dbReference type="AlphaFoldDB" id="A0A0D2HKG6"/>
<dbReference type="InterPro" id="IPR045864">
    <property type="entry name" value="aa-tRNA-synth_II/BPL/LPL"/>
</dbReference>
<dbReference type="GO" id="GO:0046872">
    <property type="term" value="F:metal ion binding"/>
    <property type="evidence" value="ECO:0007669"/>
    <property type="project" value="UniProtKB-KW"/>
</dbReference>
<feature type="binding site" evidence="12">
    <location>
        <position position="263"/>
    </location>
    <ligand>
        <name>[4Fe-4S] cluster</name>
        <dbReference type="ChEBI" id="CHEBI:49883"/>
        <label>1</label>
    </ligand>
</feature>
<dbReference type="GO" id="GO:0005737">
    <property type="term" value="C:cytoplasm"/>
    <property type="evidence" value="ECO:0007669"/>
    <property type="project" value="UniProtKB-SubCell"/>
</dbReference>
<dbReference type="Gene3D" id="3.20.20.70">
    <property type="entry name" value="Aldolase class I"/>
    <property type="match status" value="1"/>
</dbReference>
<feature type="site" description="Lowers pKa of active site Cys" evidence="11">
    <location>
        <position position="144"/>
    </location>
</feature>
<dbReference type="InterPro" id="IPR007197">
    <property type="entry name" value="rSAM"/>
</dbReference>
<dbReference type="HAMAP" id="MF_00013">
    <property type="entry name" value="LipB"/>
    <property type="match status" value="1"/>
</dbReference>
<evidence type="ECO:0000256" key="5">
    <source>
        <dbReference type="ARBA" id="ARBA00022723"/>
    </source>
</evidence>
<comment type="pathway">
    <text evidence="12">Protein modification; protein lipoylation via endogenous pathway; protein N(6)-(lipoyl)lysine from octanoyl-[acyl-carrier-protein]: step 2/2.</text>
</comment>
<dbReference type="GO" id="GO:0016992">
    <property type="term" value="F:lipoate synthase activity"/>
    <property type="evidence" value="ECO:0007669"/>
    <property type="project" value="UniProtKB-UniRule"/>
</dbReference>
<keyword evidence="8 11" id="KW-0012">Acyltransferase</keyword>
<dbReference type="SFLD" id="SFLDS00029">
    <property type="entry name" value="Radical_SAM"/>
    <property type="match status" value="1"/>
</dbReference>
<dbReference type="Pfam" id="PF04055">
    <property type="entry name" value="Radical_SAM"/>
    <property type="match status" value="1"/>
</dbReference>
<dbReference type="GO" id="GO:0051539">
    <property type="term" value="F:4 iron, 4 sulfur cluster binding"/>
    <property type="evidence" value="ECO:0007669"/>
    <property type="project" value="UniProtKB-UniRule"/>
</dbReference>
<dbReference type="Proteomes" id="UP000032233">
    <property type="component" value="Unassembled WGS sequence"/>
</dbReference>
<dbReference type="SUPFAM" id="SSF55681">
    <property type="entry name" value="Class II aaRS and biotin synthetases"/>
    <property type="match status" value="1"/>
</dbReference>
<reference evidence="15 16" key="1">
    <citation type="submission" date="2013-11" db="EMBL/GenBank/DDBJ databases">
        <title>Metagenomic analysis of a methanogenic consortium involved in long chain n-alkane degradation.</title>
        <authorList>
            <person name="Davidova I.A."/>
            <person name="Callaghan A.V."/>
            <person name="Wawrik B."/>
            <person name="Pruitt S."/>
            <person name="Marks C."/>
            <person name="Duncan K.E."/>
            <person name="Suflita J.M."/>
        </authorList>
    </citation>
    <scope>NUCLEOTIDE SEQUENCE [LARGE SCALE GENOMIC DNA]</scope>
    <source>
        <strain evidence="15 16">SPR</strain>
    </source>
</reference>
<evidence type="ECO:0000256" key="2">
    <source>
        <dbReference type="ARBA" id="ARBA00022485"/>
    </source>
</evidence>
<comment type="similarity">
    <text evidence="12">Belongs to the radical SAM superfamily. Lipoyl synthase family.</text>
</comment>
<name>A0A0D2HKG6_9BACT</name>
<dbReference type="PANTHER" id="PTHR10949">
    <property type="entry name" value="LIPOYL SYNTHASE"/>
    <property type="match status" value="1"/>
</dbReference>
<comment type="caution">
    <text evidence="15">The sequence shown here is derived from an EMBL/GenBank/DDBJ whole genome shotgun (WGS) entry which is preliminary data.</text>
</comment>
<dbReference type="Gene3D" id="3.30.930.10">
    <property type="entry name" value="Bira Bifunctional Protein, Domain 2"/>
    <property type="match status" value="1"/>
</dbReference>
<dbReference type="OrthoDB" id="9787898at2"/>
<feature type="binding site" evidence="11">
    <location>
        <begin position="82"/>
        <end position="89"/>
    </location>
    <ligand>
        <name>substrate</name>
    </ligand>
</feature>
<dbReference type="SFLD" id="SFLDG01058">
    <property type="entry name" value="lipoyl_synthase_like"/>
    <property type="match status" value="1"/>
</dbReference>
<dbReference type="InterPro" id="IPR058240">
    <property type="entry name" value="rSAM_sf"/>
</dbReference>
<feature type="active site" description="Acyl-thioester intermediate" evidence="11">
    <location>
        <position position="178"/>
    </location>
</feature>
<dbReference type="InterPro" id="IPR004143">
    <property type="entry name" value="BPL_LPL_catalytic"/>
</dbReference>
<dbReference type="InterPro" id="IPR013785">
    <property type="entry name" value="Aldolase_TIM"/>
</dbReference>
<dbReference type="InterPro" id="IPR000544">
    <property type="entry name" value="Octanoyltransferase"/>
</dbReference>
<dbReference type="CDD" id="cd01335">
    <property type="entry name" value="Radical_SAM"/>
    <property type="match status" value="1"/>
</dbReference>
<dbReference type="GO" id="GO:0033819">
    <property type="term" value="F:lipoyl(octanoyl) transferase activity"/>
    <property type="evidence" value="ECO:0007669"/>
    <property type="project" value="UniProtKB-EC"/>
</dbReference>
<keyword evidence="7 12" id="KW-0411">Iron-sulfur</keyword>
<feature type="binding site" evidence="11">
    <location>
        <begin position="160"/>
        <end position="162"/>
    </location>
    <ligand>
        <name>substrate</name>
    </ligand>
</feature>
<evidence type="ECO:0000259" key="13">
    <source>
        <dbReference type="PROSITE" id="PS51733"/>
    </source>
</evidence>
<dbReference type="PATRIC" id="fig|1429043.3.peg.5455"/>
<sequence length="511" mass="56182">MQTKQQKRVLQVLDWGRLDYQEALKRQLELVKARQEDRAPDSLILVEHPPVITLGRGGGGGDLLLGKEDLCANGFGLFETDRGGKATSHMPGQMVAYPVVRVADHDLHRFLKNLLKACSEVIRSLGLKPERNPDQPGLWVNGAKAASVGIAVKKWVTYHGLALNVCPDLNGFNLIVPCGLPGQPVTSLEKELGRKPDMEQVKKDFAWAFAKAFDYTEVNFVKPVKPGHPKWLVRPAPPVEPITRMENLLKDQALATVCQSAHCPNLGECFNRGTATFMILGDRCTRNCRFCAVEKGPLGPPDPQEPKRLAVAAQNLNLDYVVITSVTRDDLPDGGSRQFAECIYQVREKCPAAKVEVLTPDFQGKQSALATVFQAGPNVFNHNLETVPRLYRAVRPQAVYRRSLEVLGAAAAAGLLVKSGLMLGLGEELKELKQVFKDLVRAGCVSLTLGQYLPPSADHAPLVRYVSPEEFARLKNLALSMGLRQVAAGPLVRSSYRAEELFYADQQAREA</sequence>
<evidence type="ECO:0000313" key="15">
    <source>
        <dbReference type="EMBL" id="KIX11128.1"/>
    </source>
</evidence>
<evidence type="ECO:0000256" key="4">
    <source>
        <dbReference type="ARBA" id="ARBA00022691"/>
    </source>
</evidence>
<dbReference type="EC" id="2.3.1.181" evidence="11"/>
<keyword evidence="11" id="KW-0963">Cytoplasm</keyword>
<keyword evidence="3 11" id="KW-0808">Transferase</keyword>
<keyword evidence="4 12" id="KW-0949">S-adenosyl-L-methionine</keyword>
<dbReference type="SFLD" id="SFLDF00271">
    <property type="entry name" value="lipoyl_synthase"/>
    <property type="match status" value="1"/>
</dbReference>
<dbReference type="NCBIfam" id="NF009544">
    <property type="entry name" value="PRK12928.1"/>
    <property type="match status" value="1"/>
</dbReference>
<proteinExistence type="inferred from homology"/>
<dbReference type="RefSeq" id="WP_044352379.1">
    <property type="nucleotide sequence ID" value="NZ_AZAC01000067.1"/>
</dbReference>
<feature type="domain" description="BPL/LPL catalytic" evidence="13">
    <location>
        <begin position="37"/>
        <end position="217"/>
    </location>
</feature>
<dbReference type="PROSITE" id="PS51918">
    <property type="entry name" value="RADICAL_SAM"/>
    <property type="match status" value="1"/>
</dbReference>
<dbReference type="PROSITE" id="PS51733">
    <property type="entry name" value="BPL_LPL_CATALYTIC"/>
    <property type="match status" value="1"/>
</dbReference>
<feature type="binding site" evidence="12">
    <location>
        <position position="288"/>
    </location>
    <ligand>
        <name>[4Fe-4S] cluster</name>
        <dbReference type="ChEBI" id="CHEBI:49883"/>
        <label>2</label>
        <note>4Fe-4S-S-AdoMet</note>
    </ligand>
</feature>
<dbReference type="HAMAP" id="MF_00206">
    <property type="entry name" value="Lipoyl_synth"/>
    <property type="match status" value="1"/>
</dbReference>
<dbReference type="CDD" id="cd16444">
    <property type="entry name" value="LipB"/>
    <property type="match status" value="1"/>
</dbReference>
<evidence type="ECO:0000256" key="10">
    <source>
        <dbReference type="ARBA" id="ARBA00047326"/>
    </source>
</evidence>
<keyword evidence="6 12" id="KW-0408">Iron</keyword>
<evidence type="ECO:0000256" key="11">
    <source>
        <dbReference type="HAMAP-Rule" id="MF_00013"/>
    </source>
</evidence>
<dbReference type="NCBIfam" id="NF004019">
    <property type="entry name" value="PRK05481.1"/>
    <property type="match status" value="1"/>
</dbReference>
<evidence type="ECO:0000256" key="7">
    <source>
        <dbReference type="ARBA" id="ARBA00023014"/>
    </source>
</evidence>
<feature type="binding site" evidence="11">
    <location>
        <begin position="147"/>
        <end position="149"/>
    </location>
    <ligand>
        <name>substrate</name>
    </ligand>
</feature>
<evidence type="ECO:0000256" key="1">
    <source>
        <dbReference type="ARBA" id="ARBA00004821"/>
    </source>
</evidence>
<dbReference type="STRING" id="1429043.X474_25825"/>
<dbReference type="NCBIfam" id="TIGR00214">
    <property type="entry name" value="lipB"/>
    <property type="match status" value="1"/>
</dbReference>
<dbReference type="SUPFAM" id="SSF102114">
    <property type="entry name" value="Radical SAM enzymes"/>
    <property type="match status" value="1"/>
</dbReference>
<evidence type="ECO:0000313" key="16">
    <source>
        <dbReference type="Proteomes" id="UP000032233"/>
    </source>
</evidence>
<evidence type="ECO:0000256" key="3">
    <source>
        <dbReference type="ARBA" id="ARBA00022679"/>
    </source>
</evidence>
<evidence type="ECO:0000259" key="14">
    <source>
        <dbReference type="PROSITE" id="PS51918"/>
    </source>
</evidence>
<comment type="catalytic activity">
    <reaction evidence="11">
        <text>octanoyl-[ACP] + L-lysyl-[protein] = N(6)-octanoyl-L-lysyl-[protein] + holo-[ACP] + H(+)</text>
        <dbReference type="Rhea" id="RHEA:17665"/>
        <dbReference type="Rhea" id="RHEA-COMP:9636"/>
        <dbReference type="Rhea" id="RHEA-COMP:9685"/>
        <dbReference type="Rhea" id="RHEA-COMP:9752"/>
        <dbReference type="Rhea" id="RHEA-COMP:9928"/>
        <dbReference type="ChEBI" id="CHEBI:15378"/>
        <dbReference type="ChEBI" id="CHEBI:29969"/>
        <dbReference type="ChEBI" id="CHEBI:64479"/>
        <dbReference type="ChEBI" id="CHEBI:78463"/>
        <dbReference type="ChEBI" id="CHEBI:78809"/>
        <dbReference type="EC" id="2.3.1.181"/>
    </reaction>
</comment>
<feature type="binding site" evidence="12">
    <location>
        <position position="269"/>
    </location>
    <ligand>
        <name>[4Fe-4S] cluster</name>
        <dbReference type="ChEBI" id="CHEBI:49883"/>
        <label>1</label>
    </ligand>
</feature>
<comment type="similarity">
    <text evidence="11">Belongs to the LipB family.</text>
</comment>
<feature type="binding site" evidence="12">
    <location>
        <position position="258"/>
    </location>
    <ligand>
        <name>[4Fe-4S] cluster</name>
        <dbReference type="ChEBI" id="CHEBI:49883"/>
        <label>1</label>
    </ligand>
</feature>
<dbReference type="InterPro" id="IPR003698">
    <property type="entry name" value="Lipoyl_synth"/>
</dbReference>
<dbReference type="InParanoid" id="A0A0D2HKG6"/>
<accession>A0A0D2HKG6</accession>
<comment type="function">
    <text evidence="9 11">Catalyzes the transfer of endogenously produced octanoic acid from octanoyl-acyl-carrier-protein onto the lipoyl domains of lipoate-dependent enzymes. Lipoyl-ACP can also act as a substrate although octanoyl-ACP is likely to be the physiological substrate.</text>
</comment>
<comment type="cofactor">
    <cofactor evidence="12">
        <name>[4Fe-4S] cluster</name>
        <dbReference type="ChEBI" id="CHEBI:49883"/>
    </cofactor>
    <text evidence="12">Binds 2 [4Fe-4S] clusters per subunit. One cluster is coordinated with 3 cysteines and an exchangeable S-adenosyl-L-methionine.</text>
</comment>
<keyword evidence="5 12" id="KW-0479">Metal-binding</keyword>
<protein>
    <recommendedName>
        <fullName evidence="11 12">Multifunctional fusion protein</fullName>
    </recommendedName>
    <domain>
        <recommendedName>
            <fullName evidence="12">Lipoyl synthase</fullName>
            <ecNumber evidence="12">2.8.1.8</ecNumber>
        </recommendedName>
        <alternativeName>
            <fullName evidence="12">Lip-syn</fullName>
        </alternativeName>
        <alternativeName>
            <fullName evidence="12">Lipoate synthase</fullName>
        </alternativeName>
        <alternativeName>
            <fullName evidence="12">Lipoic acid synthase</fullName>
        </alternativeName>
        <alternativeName>
            <fullName evidence="12">Sulfur insertion protein LipA</fullName>
            <shortName evidence="12">LS</shortName>
        </alternativeName>
    </domain>
    <domain>
        <recommendedName>
            <fullName evidence="11">Octanoyltransferase</fullName>
            <ecNumber evidence="11">2.3.1.181</ecNumber>
        </recommendedName>
        <alternativeName>
            <fullName evidence="11">Lipoate-protein ligase B</fullName>
        </alternativeName>
        <alternativeName>
            <fullName evidence="11">Lipoyl/octanoyl transferase</fullName>
        </alternativeName>
        <alternativeName>
            <fullName evidence="11">Octanoyl-[acyl-carrier-protein]-protein N-octanoyltransferase</fullName>
        </alternativeName>
    </domain>
</protein>
<dbReference type="Pfam" id="PF21948">
    <property type="entry name" value="LplA-B_cat"/>
    <property type="match status" value="1"/>
</dbReference>
<keyword evidence="2 12" id="KW-0004">4Fe-4S</keyword>
<evidence type="ECO:0000256" key="12">
    <source>
        <dbReference type="HAMAP-Rule" id="MF_00206"/>
    </source>
</evidence>
<comment type="catalytic activity">
    <reaction evidence="10 12">
        <text>[[Fe-S] cluster scaffold protein carrying a second [4Fe-4S](2+) cluster] + N(6)-octanoyl-L-lysyl-[protein] + 2 oxidized [2Fe-2S]-[ferredoxin] + 2 S-adenosyl-L-methionine + 4 H(+) = [[Fe-S] cluster scaffold protein] + N(6)-[(R)-dihydrolipoyl]-L-lysyl-[protein] + 4 Fe(3+) + 2 hydrogen sulfide + 2 5'-deoxyadenosine + 2 L-methionine + 2 reduced [2Fe-2S]-[ferredoxin]</text>
        <dbReference type="Rhea" id="RHEA:16585"/>
        <dbReference type="Rhea" id="RHEA-COMP:9928"/>
        <dbReference type="Rhea" id="RHEA-COMP:10000"/>
        <dbReference type="Rhea" id="RHEA-COMP:10001"/>
        <dbReference type="Rhea" id="RHEA-COMP:10475"/>
        <dbReference type="Rhea" id="RHEA-COMP:14568"/>
        <dbReference type="Rhea" id="RHEA-COMP:14569"/>
        <dbReference type="ChEBI" id="CHEBI:15378"/>
        <dbReference type="ChEBI" id="CHEBI:17319"/>
        <dbReference type="ChEBI" id="CHEBI:29034"/>
        <dbReference type="ChEBI" id="CHEBI:29919"/>
        <dbReference type="ChEBI" id="CHEBI:33722"/>
        <dbReference type="ChEBI" id="CHEBI:33737"/>
        <dbReference type="ChEBI" id="CHEBI:33738"/>
        <dbReference type="ChEBI" id="CHEBI:57844"/>
        <dbReference type="ChEBI" id="CHEBI:59789"/>
        <dbReference type="ChEBI" id="CHEBI:78809"/>
        <dbReference type="ChEBI" id="CHEBI:83100"/>
        <dbReference type="EC" id="2.8.1.8"/>
    </reaction>
</comment>
<comment type="miscellaneous">
    <text evidence="11">In the reaction, the free carboxyl group of octanoic acid is attached via an amide linkage to the epsilon-amino group of a specific lysine residue of lipoyl domains of lipoate-dependent enzymes.</text>
</comment>
<feature type="binding site" evidence="12">
    <location>
        <position position="495"/>
    </location>
    <ligand>
        <name>[4Fe-4S] cluster</name>
        <dbReference type="ChEBI" id="CHEBI:49883"/>
        <label>1</label>
    </ligand>
</feature>
<comment type="subcellular location">
    <subcellularLocation>
        <location evidence="11">Cytoplasm</location>
    </subcellularLocation>
</comment>
<evidence type="ECO:0000256" key="8">
    <source>
        <dbReference type="ARBA" id="ARBA00023315"/>
    </source>
</evidence>
<evidence type="ECO:0000256" key="6">
    <source>
        <dbReference type="ARBA" id="ARBA00023004"/>
    </source>
</evidence>
<dbReference type="GO" id="GO:0009249">
    <property type="term" value="P:protein lipoylation"/>
    <property type="evidence" value="ECO:0007669"/>
    <property type="project" value="UniProtKB-UniRule"/>
</dbReference>
<evidence type="ECO:0000256" key="9">
    <source>
        <dbReference type="ARBA" id="ARBA00024732"/>
    </source>
</evidence>
<dbReference type="NCBIfam" id="TIGR00510">
    <property type="entry name" value="lipA"/>
    <property type="match status" value="1"/>
</dbReference>
<dbReference type="SMART" id="SM00729">
    <property type="entry name" value="Elp3"/>
    <property type="match status" value="1"/>
</dbReference>
<feature type="binding site" evidence="12">
    <location>
        <position position="284"/>
    </location>
    <ligand>
        <name>[4Fe-4S] cluster</name>
        <dbReference type="ChEBI" id="CHEBI:49883"/>
        <label>2</label>
        <note>4Fe-4S-S-AdoMet</note>
    </ligand>
</feature>
<dbReference type="InterPro" id="IPR006638">
    <property type="entry name" value="Elp3/MiaA/NifB-like_rSAM"/>
</dbReference>
<organism evidence="15 16">
    <name type="scientific">Dethiosulfatarculus sandiegensis</name>
    <dbReference type="NCBI Taxonomy" id="1429043"/>
    <lineage>
        <taxon>Bacteria</taxon>
        <taxon>Pseudomonadati</taxon>
        <taxon>Thermodesulfobacteriota</taxon>
        <taxon>Desulfarculia</taxon>
        <taxon>Desulfarculales</taxon>
        <taxon>Desulfarculaceae</taxon>
        <taxon>Dethiosulfatarculus</taxon>
    </lineage>
</organism>
<dbReference type="PANTHER" id="PTHR10949:SF0">
    <property type="entry name" value="LIPOYL SYNTHASE, MITOCHONDRIAL"/>
    <property type="match status" value="1"/>
</dbReference>
<feature type="domain" description="Radical SAM core" evidence="14">
    <location>
        <begin position="270"/>
        <end position="484"/>
    </location>
</feature>
<dbReference type="EC" id="2.8.1.8" evidence="12"/>
<keyword evidence="16" id="KW-1185">Reference proteome</keyword>
<gene>
    <name evidence="11" type="primary">lipB</name>
    <name evidence="12" type="synonym">lipA</name>
    <name evidence="15" type="ORF">X474_25825</name>
</gene>
<comment type="pathway">
    <text evidence="1 11">Protein modification; protein lipoylation via endogenous pathway; protein N(6)-(lipoyl)lysine from octanoyl-[acyl-carrier-protein]: step 1/2.</text>
</comment>
<dbReference type="EMBL" id="AZAC01000067">
    <property type="protein sequence ID" value="KIX11128.1"/>
    <property type="molecule type" value="Genomic_DNA"/>
</dbReference>